<accession>A0ABN9S3Q5</accession>
<comment type="caution">
    <text evidence="1">The sequence shown here is derived from an EMBL/GenBank/DDBJ whole genome shotgun (WGS) entry which is preliminary data.</text>
</comment>
<evidence type="ECO:0000313" key="1">
    <source>
        <dbReference type="EMBL" id="CAK0826401.1"/>
    </source>
</evidence>
<name>A0ABN9S3Q5_9DINO</name>
<keyword evidence="2" id="KW-1185">Reference proteome</keyword>
<organism evidence="1 2">
    <name type="scientific">Prorocentrum cordatum</name>
    <dbReference type="NCBI Taxonomy" id="2364126"/>
    <lineage>
        <taxon>Eukaryota</taxon>
        <taxon>Sar</taxon>
        <taxon>Alveolata</taxon>
        <taxon>Dinophyceae</taxon>
        <taxon>Prorocentrales</taxon>
        <taxon>Prorocentraceae</taxon>
        <taxon>Prorocentrum</taxon>
    </lineage>
</organism>
<feature type="non-terminal residue" evidence="1">
    <location>
        <position position="53"/>
    </location>
</feature>
<sequence>GDLPLGAQRNPGTQPACQADLTRCRKQPGAVAGGAACGGHGRLHCDSWRDSAL</sequence>
<feature type="non-terminal residue" evidence="1">
    <location>
        <position position="1"/>
    </location>
</feature>
<protein>
    <submittedName>
        <fullName evidence="1">Uncharacterized protein</fullName>
    </submittedName>
</protein>
<proteinExistence type="predicted"/>
<dbReference type="Proteomes" id="UP001189429">
    <property type="component" value="Unassembled WGS sequence"/>
</dbReference>
<evidence type="ECO:0000313" key="2">
    <source>
        <dbReference type="Proteomes" id="UP001189429"/>
    </source>
</evidence>
<dbReference type="EMBL" id="CAUYUJ010009307">
    <property type="protein sequence ID" value="CAK0826401.1"/>
    <property type="molecule type" value="Genomic_DNA"/>
</dbReference>
<reference evidence="1" key="1">
    <citation type="submission" date="2023-10" db="EMBL/GenBank/DDBJ databases">
        <authorList>
            <person name="Chen Y."/>
            <person name="Shah S."/>
            <person name="Dougan E. K."/>
            <person name="Thang M."/>
            <person name="Chan C."/>
        </authorList>
    </citation>
    <scope>NUCLEOTIDE SEQUENCE [LARGE SCALE GENOMIC DNA]</scope>
</reference>
<gene>
    <name evidence="1" type="ORF">PCOR1329_LOCUS26257</name>
</gene>